<dbReference type="CDD" id="cd07247">
    <property type="entry name" value="SgaA_N_like"/>
    <property type="match status" value="1"/>
</dbReference>
<dbReference type="Proteomes" id="UP000316770">
    <property type="component" value="Chromosome"/>
</dbReference>
<dbReference type="InterPro" id="IPR053863">
    <property type="entry name" value="Glyoxy/Ble-like_N"/>
</dbReference>
<sequence>MRCYGAAVVAVPPLGEPLAAPRILLPFKCTRTHFLNSQFSRKFKMETNPVGWFEIYVQDICRATKFYETVLGIKLNKLEAPVPGMEMMVFPLDMERPGASGALTKMDGFESGSGGTIVYFGCEDCAVEASRVGAAGGKIKSPKMSIEEFGAFALAIDTEGNMFGLHSMQ</sequence>
<evidence type="ECO:0000313" key="2">
    <source>
        <dbReference type="EMBL" id="QDV59114.1"/>
    </source>
</evidence>
<feature type="domain" description="VOC" evidence="1">
    <location>
        <begin position="49"/>
        <end position="168"/>
    </location>
</feature>
<dbReference type="PROSITE" id="PS51819">
    <property type="entry name" value="VOC"/>
    <property type="match status" value="1"/>
</dbReference>
<evidence type="ECO:0000259" key="1">
    <source>
        <dbReference type="PROSITE" id="PS51819"/>
    </source>
</evidence>
<accession>A0A518J195</accession>
<gene>
    <name evidence="2" type="ORF">Mal33_51400</name>
</gene>
<keyword evidence="3" id="KW-1185">Reference proteome</keyword>
<reference evidence="2 3" key="1">
    <citation type="submission" date="2019-02" db="EMBL/GenBank/DDBJ databases">
        <title>Deep-cultivation of Planctomycetes and their phenomic and genomic characterization uncovers novel biology.</title>
        <authorList>
            <person name="Wiegand S."/>
            <person name="Jogler M."/>
            <person name="Boedeker C."/>
            <person name="Pinto D."/>
            <person name="Vollmers J."/>
            <person name="Rivas-Marin E."/>
            <person name="Kohn T."/>
            <person name="Peeters S.H."/>
            <person name="Heuer A."/>
            <person name="Rast P."/>
            <person name="Oberbeckmann S."/>
            <person name="Bunk B."/>
            <person name="Jeske O."/>
            <person name="Meyerdierks A."/>
            <person name="Storesund J.E."/>
            <person name="Kallscheuer N."/>
            <person name="Luecker S."/>
            <person name="Lage O.M."/>
            <person name="Pohl T."/>
            <person name="Merkel B.J."/>
            <person name="Hornburger P."/>
            <person name="Mueller R.-W."/>
            <person name="Bruemmer F."/>
            <person name="Labrenz M."/>
            <person name="Spormann A.M."/>
            <person name="Op den Camp H."/>
            <person name="Overmann J."/>
            <person name="Amann R."/>
            <person name="Jetten M.S.M."/>
            <person name="Mascher T."/>
            <person name="Medema M.H."/>
            <person name="Devos D.P."/>
            <person name="Kaster A.-K."/>
            <person name="Ovreas L."/>
            <person name="Rohde M."/>
            <person name="Galperin M.Y."/>
            <person name="Jogler C."/>
        </authorList>
    </citation>
    <scope>NUCLEOTIDE SEQUENCE [LARGE SCALE GENOMIC DNA]</scope>
    <source>
        <strain evidence="2 3">Mal33</strain>
    </source>
</reference>
<dbReference type="AlphaFoldDB" id="A0A518J195"/>
<dbReference type="InterPro" id="IPR029068">
    <property type="entry name" value="Glyas_Bleomycin-R_OHBP_Dase"/>
</dbReference>
<evidence type="ECO:0000313" key="3">
    <source>
        <dbReference type="Proteomes" id="UP000316770"/>
    </source>
</evidence>
<dbReference type="Pfam" id="PF22677">
    <property type="entry name" value="Ble-like_N"/>
    <property type="match status" value="1"/>
</dbReference>
<organism evidence="2 3">
    <name type="scientific">Rosistilla oblonga</name>
    <dbReference type="NCBI Taxonomy" id="2527990"/>
    <lineage>
        <taxon>Bacteria</taxon>
        <taxon>Pseudomonadati</taxon>
        <taxon>Planctomycetota</taxon>
        <taxon>Planctomycetia</taxon>
        <taxon>Pirellulales</taxon>
        <taxon>Pirellulaceae</taxon>
        <taxon>Rosistilla</taxon>
    </lineage>
</organism>
<proteinExistence type="predicted"/>
<dbReference type="EMBL" id="CP036318">
    <property type="protein sequence ID" value="QDV59114.1"/>
    <property type="molecule type" value="Genomic_DNA"/>
</dbReference>
<dbReference type="PANTHER" id="PTHR33993">
    <property type="entry name" value="GLYOXALASE-RELATED"/>
    <property type="match status" value="1"/>
</dbReference>
<protein>
    <submittedName>
        <fullName evidence="2">Glyoxalase-like domain protein</fullName>
    </submittedName>
</protein>
<dbReference type="Gene3D" id="3.10.180.10">
    <property type="entry name" value="2,3-Dihydroxybiphenyl 1,2-Dioxygenase, domain 1"/>
    <property type="match status" value="1"/>
</dbReference>
<name>A0A518J195_9BACT</name>
<dbReference type="InterPro" id="IPR037523">
    <property type="entry name" value="VOC_core"/>
</dbReference>
<dbReference type="SUPFAM" id="SSF54593">
    <property type="entry name" value="Glyoxalase/Bleomycin resistance protein/Dihydroxybiphenyl dioxygenase"/>
    <property type="match status" value="1"/>
</dbReference>
<dbReference type="PANTHER" id="PTHR33993:SF2">
    <property type="entry name" value="VOC DOMAIN-CONTAINING PROTEIN"/>
    <property type="match status" value="1"/>
</dbReference>
<dbReference type="InterPro" id="IPR052164">
    <property type="entry name" value="Anthracycline_SecMetBiosynth"/>
</dbReference>